<proteinExistence type="inferred from homology"/>
<comment type="similarity">
    <text evidence="1">Belongs to the short-chain dehydrogenases/reductases (SDR) family.</text>
</comment>
<dbReference type="STRING" id="1380566.A0A179F572"/>
<dbReference type="InterPro" id="IPR002347">
    <property type="entry name" value="SDR_fam"/>
</dbReference>
<name>A0A179F572_METCM</name>
<dbReference type="Gene3D" id="3.40.50.720">
    <property type="entry name" value="NAD(P)-binding Rossmann-like Domain"/>
    <property type="match status" value="1"/>
</dbReference>
<dbReference type="Proteomes" id="UP000078397">
    <property type="component" value="Unassembled WGS sequence"/>
</dbReference>
<evidence type="ECO:0000256" key="1">
    <source>
        <dbReference type="ARBA" id="ARBA00006484"/>
    </source>
</evidence>
<keyword evidence="2" id="KW-0560">Oxidoreductase</keyword>
<keyword evidence="4" id="KW-1185">Reference proteome</keyword>
<dbReference type="OrthoDB" id="5336600at2759"/>
<evidence type="ECO:0000313" key="4">
    <source>
        <dbReference type="Proteomes" id="UP000078397"/>
    </source>
</evidence>
<dbReference type="Pfam" id="PF13561">
    <property type="entry name" value="adh_short_C2"/>
    <property type="match status" value="1"/>
</dbReference>
<reference evidence="3 4" key="1">
    <citation type="journal article" date="2016" name="PLoS Pathog.">
        <title>Biosynthesis of antibiotic leucinostatins in bio-control fungus Purpureocillium lilacinum and their inhibition on phytophthora revealed by genome mining.</title>
        <authorList>
            <person name="Wang G."/>
            <person name="Liu Z."/>
            <person name="Lin R."/>
            <person name="Li E."/>
            <person name="Mao Z."/>
            <person name="Ling J."/>
            <person name="Yang Y."/>
            <person name="Yin W.B."/>
            <person name="Xie B."/>
        </authorList>
    </citation>
    <scope>NUCLEOTIDE SEQUENCE [LARGE SCALE GENOMIC DNA]</scope>
    <source>
        <strain evidence="3">170</strain>
    </source>
</reference>
<dbReference type="KEGG" id="pchm:VFPPC_06681"/>
<sequence length="232" mass="25141">MTNVAFILGSGPRIGASVAKKFLREGYKVAIGKRNTNTPLESGLEGALPVELEVTSNESIAKAFAEVESKLGFPNVVIYNIAALTFPPEQNNPFSVPPDSFGRDTTVNVVGGYAAIYAAIKGWKGLDASVPKVFIATGNVTPFYPNPFATTLASGKSALVQLIRLGDQHFKSDKYKFYFASQVTSEGHPVSWEGVKAAAHGDVYWDLVQDKNSDNWDVRFVVDDKDAVSYLK</sequence>
<dbReference type="GO" id="GO:0016491">
    <property type="term" value="F:oxidoreductase activity"/>
    <property type="evidence" value="ECO:0007669"/>
    <property type="project" value="UniProtKB-KW"/>
</dbReference>
<dbReference type="CDD" id="cd05233">
    <property type="entry name" value="SDR_c"/>
    <property type="match status" value="1"/>
</dbReference>
<evidence type="ECO:0000256" key="2">
    <source>
        <dbReference type="ARBA" id="ARBA00023002"/>
    </source>
</evidence>
<evidence type="ECO:0000313" key="3">
    <source>
        <dbReference type="EMBL" id="OAQ60552.1"/>
    </source>
</evidence>
<dbReference type="InterPro" id="IPR036291">
    <property type="entry name" value="NAD(P)-bd_dom_sf"/>
</dbReference>
<dbReference type="RefSeq" id="XP_018138430.1">
    <property type="nucleotide sequence ID" value="XM_018285674.1"/>
</dbReference>
<comment type="caution">
    <text evidence="3">The sequence shown here is derived from an EMBL/GenBank/DDBJ whole genome shotgun (WGS) entry which is preliminary data.</text>
</comment>
<dbReference type="EMBL" id="LSBJ02000008">
    <property type="protein sequence ID" value="OAQ60552.1"/>
    <property type="molecule type" value="Genomic_DNA"/>
</dbReference>
<dbReference type="AlphaFoldDB" id="A0A179F572"/>
<accession>A0A179F572</accession>
<dbReference type="PANTHER" id="PTHR43669:SF4">
    <property type="entry name" value="SHORT-CHAIN DEHYDROGENASE"/>
    <property type="match status" value="1"/>
</dbReference>
<dbReference type="PANTHER" id="PTHR43669">
    <property type="entry name" value="5-KETO-D-GLUCONATE 5-REDUCTASE"/>
    <property type="match status" value="1"/>
</dbReference>
<dbReference type="SUPFAM" id="SSF51735">
    <property type="entry name" value="NAD(P)-binding Rossmann-fold domains"/>
    <property type="match status" value="1"/>
</dbReference>
<organism evidence="3 4">
    <name type="scientific">Pochonia chlamydosporia 170</name>
    <dbReference type="NCBI Taxonomy" id="1380566"/>
    <lineage>
        <taxon>Eukaryota</taxon>
        <taxon>Fungi</taxon>
        <taxon>Dikarya</taxon>
        <taxon>Ascomycota</taxon>
        <taxon>Pezizomycotina</taxon>
        <taxon>Sordariomycetes</taxon>
        <taxon>Hypocreomycetidae</taxon>
        <taxon>Hypocreales</taxon>
        <taxon>Clavicipitaceae</taxon>
        <taxon>Pochonia</taxon>
    </lineage>
</organism>
<protein>
    <submittedName>
        <fullName evidence="3">Epimerase/hydratase</fullName>
    </submittedName>
</protein>
<dbReference type="GeneID" id="28849668"/>
<gene>
    <name evidence="3" type="ORF">VFPPC_06681</name>
</gene>